<name>A0A2S0MUH5_9RHOB</name>
<accession>A0A2S0MUH5</accession>
<feature type="domain" description="EamA" evidence="2">
    <location>
        <begin position="5"/>
        <end position="137"/>
    </location>
</feature>
<dbReference type="Proteomes" id="UP000237655">
    <property type="component" value="Chromosome"/>
</dbReference>
<dbReference type="KEGG" id="thas:C6Y53_18715"/>
<feature type="domain" description="EamA" evidence="2">
    <location>
        <begin position="149"/>
        <end position="274"/>
    </location>
</feature>
<organism evidence="3 4">
    <name type="scientific">Pukyongiella litopenaei</name>
    <dbReference type="NCBI Taxonomy" id="2605946"/>
    <lineage>
        <taxon>Bacteria</taxon>
        <taxon>Pseudomonadati</taxon>
        <taxon>Pseudomonadota</taxon>
        <taxon>Alphaproteobacteria</taxon>
        <taxon>Rhodobacterales</taxon>
        <taxon>Paracoccaceae</taxon>
        <taxon>Pukyongiella</taxon>
    </lineage>
</organism>
<dbReference type="PANTHER" id="PTHR22911:SF135">
    <property type="entry name" value="BLR4310 PROTEIN"/>
    <property type="match status" value="1"/>
</dbReference>
<reference evidence="4" key="1">
    <citation type="submission" date="2018-03" db="EMBL/GenBank/DDBJ databases">
        <title>Genomic analysis of the strain SH-1 isolated from shrimp intestine.</title>
        <authorList>
            <person name="Kim Y.-S."/>
            <person name="Kim S.-E."/>
            <person name="Kim K.-H."/>
        </authorList>
    </citation>
    <scope>NUCLEOTIDE SEQUENCE [LARGE SCALE GENOMIC DNA]</scope>
    <source>
        <strain evidence="4">SH-1</strain>
    </source>
</reference>
<evidence type="ECO:0000313" key="3">
    <source>
        <dbReference type="EMBL" id="AVO39525.1"/>
    </source>
</evidence>
<gene>
    <name evidence="3" type="ORF">C6Y53_18715</name>
</gene>
<feature type="transmembrane region" description="Helical" evidence="1">
    <location>
        <begin position="263"/>
        <end position="280"/>
    </location>
</feature>
<keyword evidence="4" id="KW-1185">Reference proteome</keyword>
<evidence type="ECO:0000259" key="2">
    <source>
        <dbReference type="Pfam" id="PF00892"/>
    </source>
</evidence>
<keyword evidence="1" id="KW-0472">Membrane</keyword>
<feature type="transmembrane region" description="Helical" evidence="1">
    <location>
        <begin position="74"/>
        <end position="91"/>
    </location>
</feature>
<dbReference type="SUPFAM" id="SSF103481">
    <property type="entry name" value="Multidrug resistance efflux transporter EmrE"/>
    <property type="match status" value="2"/>
</dbReference>
<dbReference type="InterPro" id="IPR000620">
    <property type="entry name" value="EamA_dom"/>
</dbReference>
<feature type="transmembrane region" description="Helical" evidence="1">
    <location>
        <begin position="176"/>
        <end position="196"/>
    </location>
</feature>
<evidence type="ECO:0000256" key="1">
    <source>
        <dbReference type="SAM" id="Phobius"/>
    </source>
</evidence>
<dbReference type="PANTHER" id="PTHR22911">
    <property type="entry name" value="ACYL-MALONYL CONDENSING ENZYME-RELATED"/>
    <property type="match status" value="1"/>
</dbReference>
<dbReference type="AlphaFoldDB" id="A0A2S0MUH5"/>
<evidence type="ECO:0000313" key="4">
    <source>
        <dbReference type="Proteomes" id="UP000237655"/>
    </source>
</evidence>
<proteinExistence type="predicted"/>
<feature type="transmembrane region" description="Helical" evidence="1">
    <location>
        <begin position="34"/>
        <end position="54"/>
    </location>
</feature>
<feature type="transmembrane region" description="Helical" evidence="1">
    <location>
        <begin position="208"/>
        <end position="229"/>
    </location>
</feature>
<dbReference type="Gene3D" id="1.10.3730.20">
    <property type="match status" value="1"/>
</dbReference>
<dbReference type="Pfam" id="PF00892">
    <property type="entry name" value="EamA"/>
    <property type="match status" value="2"/>
</dbReference>
<feature type="transmembrane region" description="Helical" evidence="1">
    <location>
        <begin position="7"/>
        <end position="28"/>
    </location>
</feature>
<sequence>MDNLRGAALMTLAMFGFAVEDMFIKLMAGSMPPWQIMLFIGSGGAMIFATVTLLKRQSLWSRAFLARPVLLRNLGEMIGTLGFVTALALIPLSQASAVLQATPLVVTLGAAVFLREPVGWRRWSAVIVGFLGVLLVIRPGTDGFNILTLWAVLATLALAGRDLATRSVPPATSSFQLSFLAFLSLVPTALVLAAFSDVPFHAPRPRELGFIVCAVGVGALAYYAIVAAMRIGEVSFVTPFRYSRLIFAMVIGVAIFAERLDGPMLIGSAIIVGSGIYTVLRERKLARSARQPLSPRLRARYDAGESMFRDQQGPMI</sequence>
<feature type="transmembrane region" description="Helical" evidence="1">
    <location>
        <begin position="146"/>
        <end position="164"/>
    </location>
</feature>
<feature type="transmembrane region" description="Helical" evidence="1">
    <location>
        <begin position="97"/>
        <end position="114"/>
    </location>
</feature>
<keyword evidence="1" id="KW-1133">Transmembrane helix</keyword>
<protein>
    <submittedName>
        <fullName evidence="3">DMT family transporter</fullName>
    </submittedName>
</protein>
<feature type="transmembrane region" description="Helical" evidence="1">
    <location>
        <begin position="241"/>
        <end position="257"/>
    </location>
</feature>
<keyword evidence="1" id="KW-0812">Transmembrane</keyword>
<dbReference type="EMBL" id="CP027665">
    <property type="protein sequence ID" value="AVO39525.1"/>
    <property type="molecule type" value="Genomic_DNA"/>
</dbReference>
<feature type="transmembrane region" description="Helical" evidence="1">
    <location>
        <begin position="123"/>
        <end position="140"/>
    </location>
</feature>
<dbReference type="GO" id="GO:0016020">
    <property type="term" value="C:membrane"/>
    <property type="evidence" value="ECO:0007669"/>
    <property type="project" value="InterPro"/>
</dbReference>
<dbReference type="InterPro" id="IPR037185">
    <property type="entry name" value="EmrE-like"/>
</dbReference>